<feature type="chain" id="PRO_5041457539" evidence="1">
    <location>
        <begin position="25"/>
        <end position="117"/>
    </location>
</feature>
<reference evidence="2" key="1">
    <citation type="submission" date="2022-07" db="EMBL/GenBank/DDBJ databases">
        <title>Fungi with potential for degradation of polypropylene.</title>
        <authorList>
            <person name="Gostincar C."/>
        </authorList>
    </citation>
    <scope>NUCLEOTIDE SEQUENCE</scope>
    <source>
        <strain evidence="2">EXF-13287</strain>
    </source>
</reference>
<evidence type="ECO:0000313" key="2">
    <source>
        <dbReference type="EMBL" id="KAJ9156752.1"/>
    </source>
</evidence>
<gene>
    <name evidence="2" type="ORF">NKR19_g4187</name>
</gene>
<protein>
    <submittedName>
        <fullName evidence="2">Uncharacterized protein</fullName>
    </submittedName>
</protein>
<evidence type="ECO:0000313" key="3">
    <source>
        <dbReference type="Proteomes" id="UP001174691"/>
    </source>
</evidence>
<organism evidence="2 3">
    <name type="scientific">Coniochaeta hoffmannii</name>
    <dbReference type="NCBI Taxonomy" id="91930"/>
    <lineage>
        <taxon>Eukaryota</taxon>
        <taxon>Fungi</taxon>
        <taxon>Dikarya</taxon>
        <taxon>Ascomycota</taxon>
        <taxon>Pezizomycotina</taxon>
        <taxon>Sordariomycetes</taxon>
        <taxon>Sordariomycetidae</taxon>
        <taxon>Coniochaetales</taxon>
        <taxon>Coniochaetaceae</taxon>
        <taxon>Coniochaeta</taxon>
    </lineage>
</organism>
<dbReference type="EMBL" id="JANBVN010000051">
    <property type="protein sequence ID" value="KAJ9156752.1"/>
    <property type="molecule type" value="Genomic_DNA"/>
</dbReference>
<accession>A0AA38RU59</accession>
<keyword evidence="3" id="KW-1185">Reference proteome</keyword>
<dbReference type="Proteomes" id="UP001174691">
    <property type="component" value="Unassembled WGS sequence"/>
</dbReference>
<proteinExistence type="predicted"/>
<keyword evidence="1" id="KW-0732">Signal</keyword>
<evidence type="ECO:0000256" key="1">
    <source>
        <dbReference type="SAM" id="SignalP"/>
    </source>
</evidence>
<feature type="signal peptide" evidence="1">
    <location>
        <begin position="1"/>
        <end position="24"/>
    </location>
</feature>
<sequence>MHLPVLPLLAPLFLITSLSSLVTGQVLSRPLTCHNDAGDDVPCTCQCAEDPSYKLGSVHPYEVGHAVWCYADESNPGLGEMGPVGCFIEINESAVTRDSVDKYIESYDPVLLLMIWS</sequence>
<dbReference type="AlphaFoldDB" id="A0AA38RU59"/>
<name>A0AA38RU59_9PEZI</name>
<comment type="caution">
    <text evidence="2">The sequence shown here is derived from an EMBL/GenBank/DDBJ whole genome shotgun (WGS) entry which is preliminary data.</text>
</comment>